<organism evidence="1">
    <name type="scientific">Staphylococcus aureus</name>
    <dbReference type="NCBI Taxonomy" id="1280"/>
    <lineage>
        <taxon>Bacteria</taxon>
        <taxon>Bacillati</taxon>
        <taxon>Bacillota</taxon>
        <taxon>Bacilli</taxon>
        <taxon>Bacillales</taxon>
        <taxon>Staphylococcaceae</taxon>
        <taxon>Staphylococcus</taxon>
    </lineage>
</organism>
<keyword evidence="1" id="KW-0614">Plasmid</keyword>
<evidence type="ECO:0000313" key="1">
    <source>
        <dbReference type="EMBL" id="ADM29100.1"/>
    </source>
</evidence>
<gene>
    <name evidence="1" type="ORF">SUM_0024p2</name>
</gene>
<reference evidence="1" key="1">
    <citation type="journal article" date="2010" name="J. Clin. Microbiol.">
        <title>Complete nucleotide sequence analysis of plasmids in strains of Staphylococcus aureus clone USA300 reveals a high level of identity among isolates with closely related core genome sequences.</title>
        <authorList>
            <person name="Kennedy A.D."/>
            <person name="Porcella S.F."/>
            <person name="Martens C."/>
            <person name="Whitney A.R."/>
            <person name="Braughton K.R."/>
            <person name="Chen L."/>
            <person name="Craig C.T."/>
            <person name="Tenover F.C."/>
            <person name="Kreiswirth B.N."/>
            <person name="Musser J.M."/>
            <person name="Deleo F.R."/>
        </authorList>
    </citation>
    <scope>NUCLEOTIDE SEQUENCE</scope>
    <source>
        <strain evidence="1">18813</strain>
        <plasmid evidence="1">p18813-P03</plasmid>
    </source>
</reference>
<dbReference type="EMBL" id="CP002145">
    <property type="protein sequence ID" value="ADM29100.1"/>
    <property type="molecule type" value="Genomic_DNA"/>
</dbReference>
<sequence length="219" mass="25790">MIKITTKTNNIGGVFWGNLDFDHEGYRKLLPLKDFKHFIKHSDSKTRNHFIGMAFNNKTDVFSRNFSNKMINIFPKNEFYIHIQQFPENDSPSYMVYNTDITAFIQFRLVGRSENKYLENIIRDYGVLIEVEALHSFKKGMGAMLVSQLEKLSDKLFIPIYLYDTNLKDELYYQDLGFFDTTKKGDHGEPLLVYKPKNLETNKKEKPIKSLFKKVFNIN</sequence>
<accession>E4PYF4</accession>
<proteinExistence type="predicted"/>
<geneLocation type="plasmid" evidence="1">
    <name>p18813-P03</name>
</geneLocation>
<protein>
    <submittedName>
        <fullName evidence="1">Uncharacterized protein</fullName>
    </submittedName>
</protein>
<dbReference type="RefSeq" id="WP_015056189.1">
    <property type="nucleotide sequence ID" value="NC_018967.1"/>
</dbReference>
<dbReference type="AlphaFoldDB" id="E4PYF4"/>
<name>E4PYF4_STAAU</name>